<name>A0A059CNE3_EUCGR</name>
<dbReference type="OMA" id="ILWIFSH"/>
<dbReference type="Gramene" id="KCW79774">
    <property type="protein sequence ID" value="KCW79774"/>
    <property type="gene ID" value="EUGRSUZ_C01116"/>
</dbReference>
<keyword evidence="1" id="KW-0812">Transmembrane</keyword>
<sequence>MHRLSSGSRDSDEFLVNLLPASAALSALRNSSANDLPLFRQPSSDLTKKESGAHLRSPGEKAIHLIPVVLFLCALTLWLCSH</sequence>
<gene>
    <name evidence="2" type="ORF">EUGRSUZ_C01116</name>
</gene>
<organism evidence="2">
    <name type="scientific">Eucalyptus grandis</name>
    <name type="common">Flooded gum</name>
    <dbReference type="NCBI Taxonomy" id="71139"/>
    <lineage>
        <taxon>Eukaryota</taxon>
        <taxon>Viridiplantae</taxon>
        <taxon>Streptophyta</taxon>
        <taxon>Embryophyta</taxon>
        <taxon>Tracheophyta</taxon>
        <taxon>Spermatophyta</taxon>
        <taxon>Magnoliopsida</taxon>
        <taxon>eudicotyledons</taxon>
        <taxon>Gunneridae</taxon>
        <taxon>Pentapetalae</taxon>
        <taxon>rosids</taxon>
        <taxon>malvids</taxon>
        <taxon>Myrtales</taxon>
        <taxon>Myrtaceae</taxon>
        <taxon>Myrtoideae</taxon>
        <taxon>Eucalypteae</taxon>
        <taxon>Eucalyptus</taxon>
    </lineage>
</organism>
<reference evidence="2" key="1">
    <citation type="submission" date="2013-07" db="EMBL/GenBank/DDBJ databases">
        <title>The genome of Eucalyptus grandis.</title>
        <authorList>
            <person name="Schmutz J."/>
            <person name="Hayes R."/>
            <person name="Myburg A."/>
            <person name="Tuskan G."/>
            <person name="Grattapaglia D."/>
            <person name="Rokhsar D.S."/>
        </authorList>
    </citation>
    <scope>NUCLEOTIDE SEQUENCE</scope>
    <source>
        <tissue evidence="2">Leaf extractions</tissue>
    </source>
</reference>
<dbReference type="PANTHER" id="PTHR34189:SF10">
    <property type="entry name" value="TRANSMEMBRANE PROTEIN"/>
    <property type="match status" value="1"/>
</dbReference>
<accession>A0A059CNE3</accession>
<dbReference type="eggNOG" id="ENOG502SUCS">
    <property type="taxonomic scope" value="Eukaryota"/>
</dbReference>
<dbReference type="PANTHER" id="PTHR34189">
    <property type="entry name" value="TRANSMEMBRANE PROTEIN"/>
    <property type="match status" value="1"/>
</dbReference>
<dbReference type="InParanoid" id="A0A059CNE3"/>
<keyword evidence="1" id="KW-1133">Transmembrane helix</keyword>
<evidence type="ECO:0000313" key="2">
    <source>
        <dbReference type="EMBL" id="KCW79774.1"/>
    </source>
</evidence>
<evidence type="ECO:0000256" key="1">
    <source>
        <dbReference type="SAM" id="Phobius"/>
    </source>
</evidence>
<protein>
    <submittedName>
        <fullName evidence="2">Uncharacterized protein</fullName>
    </submittedName>
</protein>
<proteinExistence type="predicted"/>
<feature type="transmembrane region" description="Helical" evidence="1">
    <location>
        <begin position="62"/>
        <end position="80"/>
    </location>
</feature>
<dbReference type="AlphaFoldDB" id="A0A059CNE3"/>
<dbReference type="EMBL" id="KK198755">
    <property type="protein sequence ID" value="KCW79774.1"/>
    <property type="molecule type" value="Genomic_DNA"/>
</dbReference>
<keyword evidence="1" id="KW-0472">Membrane</keyword>